<organism evidence="9 10">
    <name type="scientific">Aspergillus pseudoustus</name>
    <dbReference type="NCBI Taxonomy" id="1810923"/>
    <lineage>
        <taxon>Eukaryota</taxon>
        <taxon>Fungi</taxon>
        <taxon>Dikarya</taxon>
        <taxon>Ascomycota</taxon>
        <taxon>Pezizomycotina</taxon>
        <taxon>Eurotiomycetes</taxon>
        <taxon>Eurotiomycetidae</taxon>
        <taxon>Eurotiales</taxon>
        <taxon>Aspergillaceae</taxon>
        <taxon>Aspergillus</taxon>
        <taxon>Aspergillus subgen. Nidulantes</taxon>
    </lineage>
</organism>
<reference evidence="9 10" key="1">
    <citation type="submission" date="2024-07" db="EMBL/GenBank/DDBJ databases">
        <title>Section-level genome sequencing and comparative genomics of Aspergillus sections Usti and Cavernicolus.</title>
        <authorList>
            <consortium name="Lawrence Berkeley National Laboratory"/>
            <person name="Nybo J.L."/>
            <person name="Vesth T.C."/>
            <person name="Theobald S."/>
            <person name="Frisvad J.C."/>
            <person name="Larsen T.O."/>
            <person name="Kjaerboelling I."/>
            <person name="Rothschild-Mancinelli K."/>
            <person name="Lyhne E.K."/>
            <person name="Kogle M.E."/>
            <person name="Barry K."/>
            <person name="Clum A."/>
            <person name="Na H."/>
            <person name="Ledsgaard L."/>
            <person name="Lin J."/>
            <person name="Lipzen A."/>
            <person name="Kuo A."/>
            <person name="Riley R."/>
            <person name="Mondo S."/>
            <person name="Labutti K."/>
            <person name="Haridas S."/>
            <person name="Pangalinan J."/>
            <person name="Salamov A.A."/>
            <person name="Simmons B.A."/>
            <person name="Magnuson J.K."/>
            <person name="Chen J."/>
            <person name="Drula E."/>
            <person name="Henrissat B."/>
            <person name="Wiebenga A."/>
            <person name="Lubbers R.J."/>
            <person name="Gomes A.C."/>
            <person name="Makela M.R."/>
            <person name="Stajich J."/>
            <person name="Grigoriev I.V."/>
            <person name="Mortensen U.H."/>
            <person name="De Vries R.P."/>
            <person name="Baker S.E."/>
            <person name="Andersen M.R."/>
        </authorList>
    </citation>
    <scope>NUCLEOTIDE SEQUENCE [LARGE SCALE GENOMIC DNA]</scope>
    <source>
        <strain evidence="9 10">CBS 123904</strain>
    </source>
</reference>
<evidence type="ECO:0000256" key="4">
    <source>
        <dbReference type="ARBA" id="ARBA00022989"/>
    </source>
</evidence>
<dbReference type="InterPro" id="IPR011701">
    <property type="entry name" value="MFS"/>
</dbReference>
<dbReference type="EMBL" id="JBFXLU010000213">
    <property type="protein sequence ID" value="KAL2834781.1"/>
    <property type="molecule type" value="Genomic_DNA"/>
</dbReference>
<feature type="compositionally biased region" description="Polar residues" evidence="6">
    <location>
        <begin position="18"/>
        <end position="45"/>
    </location>
</feature>
<feature type="transmembrane region" description="Helical" evidence="7">
    <location>
        <begin position="226"/>
        <end position="246"/>
    </location>
</feature>
<evidence type="ECO:0000259" key="8">
    <source>
        <dbReference type="PROSITE" id="PS50850"/>
    </source>
</evidence>
<dbReference type="InterPro" id="IPR036259">
    <property type="entry name" value="MFS_trans_sf"/>
</dbReference>
<feature type="transmembrane region" description="Helical" evidence="7">
    <location>
        <begin position="70"/>
        <end position="96"/>
    </location>
</feature>
<feature type="region of interest" description="Disordered" evidence="6">
    <location>
        <begin position="1"/>
        <end position="61"/>
    </location>
</feature>
<evidence type="ECO:0000256" key="2">
    <source>
        <dbReference type="ARBA" id="ARBA00022448"/>
    </source>
</evidence>
<dbReference type="Pfam" id="PF07690">
    <property type="entry name" value="MFS_1"/>
    <property type="match status" value="1"/>
</dbReference>
<keyword evidence="10" id="KW-1185">Reference proteome</keyword>
<name>A0ABR4J422_9EURO</name>
<dbReference type="PANTHER" id="PTHR23501:SF177">
    <property type="entry name" value="MAJOR FACILITATOR SUPERFAMILY (MFS) PROFILE DOMAIN-CONTAINING PROTEIN-RELATED"/>
    <property type="match status" value="1"/>
</dbReference>
<dbReference type="SUPFAM" id="SSF103473">
    <property type="entry name" value="MFS general substrate transporter"/>
    <property type="match status" value="1"/>
</dbReference>
<sequence>MRSTFNLDKERQKPDSIAHSSIMTTSSAADLQTQNHDGSGATGTSEIPEKREDRESDLEDESQFPHGLKLLIIVAALGMSIFLVALDMTIVATAIPKITDQFHSLDDASWYGSAFLMTTGGFQSTWGKIYKYFPLKISFLGAVFIFEVGSLICGVAPNSVALIVGRAIAGIGAAGIGSGVFIIIAFIASPKRRPFFTGIVGMSYGIASVVGPLVGGAFADKVTWRWCFYINLPVGAVAAAAIIFFFHTPDQASTTKATLKEKLLQIDPIGTILLICTIISYILPLQYGGQTKAWNSSTVIGLLVGFPLMIIAFMLWEWFQGERAAFPPRLMSNRLILVNALYAFLFAGSYFIIVYYLPYYFQSVQNVSPTMSGVRNLPLIVSMSLAIIVSGGSITKTGHTAPLMVVGGVLATIGSGQLYSLDIGSSTGKWIGYQIVGGVGWGLAYQVPINAVHGAVDPSDLATVTGVIVFFQTVGGAVFVAAAQAAFVNQLILKLAATAPNIDSALVVATGASELRDVFSAQQMTAILPAYMTGLKVAYAISIAAAGIAFCLSPFNNFKKIDAHAGGKEGVSDGYVAAAV</sequence>
<evidence type="ECO:0000256" key="6">
    <source>
        <dbReference type="SAM" id="MobiDB-lite"/>
    </source>
</evidence>
<evidence type="ECO:0000313" key="10">
    <source>
        <dbReference type="Proteomes" id="UP001610446"/>
    </source>
</evidence>
<feature type="transmembrane region" description="Helical" evidence="7">
    <location>
        <begin position="431"/>
        <end position="449"/>
    </location>
</feature>
<keyword evidence="3 7" id="KW-0812">Transmembrane</keyword>
<dbReference type="Proteomes" id="UP001610446">
    <property type="component" value="Unassembled WGS sequence"/>
</dbReference>
<keyword evidence="4 7" id="KW-1133">Transmembrane helix</keyword>
<feature type="transmembrane region" description="Helical" evidence="7">
    <location>
        <begin position="293"/>
        <end position="316"/>
    </location>
</feature>
<dbReference type="PANTHER" id="PTHR23501">
    <property type="entry name" value="MAJOR FACILITATOR SUPERFAMILY"/>
    <property type="match status" value="1"/>
</dbReference>
<evidence type="ECO:0000256" key="1">
    <source>
        <dbReference type="ARBA" id="ARBA00004141"/>
    </source>
</evidence>
<gene>
    <name evidence="9" type="ORF">BJY01DRAFT_259399</name>
</gene>
<feature type="transmembrane region" description="Helical" evidence="7">
    <location>
        <begin position="138"/>
        <end position="157"/>
    </location>
</feature>
<feature type="domain" description="Major facilitator superfamily (MFS) profile" evidence="8">
    <location>
        <begin position="73"/>
        <end position="557"/>
    </location>
</feature>
<accession>A0ABR4J422</accession>
<feature type="transmembrane region" description="Helical" evidence="7">
    <location>
        <begin position="461"/>
        <end position="487"/>
    </location>
</feature>
<dbReference type="PROSITE" id="PS50850">
    <property type="entry name" value="MFS"/>
    <property type="match status" value="1"/>
</dbReference>
<evidence type="ECO:0000256" key="5">
    <source>
        <dbReference type="ARBA" id="ARBA00023136"/>
    </source>
</evidence>
<keyword evidence="5 7" id="KW-0472">Membrane</keyword>
<comment type="caution">
    <text evidence="9">The sequence shown here is derived from an EMBL/GenBank/DDBJ whole genome shotgun (WGS) entry which is preliminary data.</text>
</comment>
<feature type="transmembrane region" description="Helical" evidence="7">
    <location>
        <begin position="401"/>
        <end position="419"/>
    </location>
</feature>
<comment type="subcellular location">
    <subcellularLocation>
        <location evidence="1">Membrane</location>
        <topology evidence="1">Multi-pass membrane protein</topology>
    </subcellularLocation>
</comment>
<keyword evidence="2" id="KW-0813">Transport</keyword>
<dbReference type="Gene3D" id="1.20.1250.20">
    <property type="entry name" value="MFS general substrate transporter like domains"/>
    <property type="match status" value="1"/>
</dbReference>
<feature type="transmembrane region" description="Helical" evidence="7">
    <location>
        <begin position="336"/>
        <end position="357"/>
    </location>
</feature>
<evidence type="ECO:0000256" key="7">
    <source>
        <dbReference type="SAM" id="Phobius"/>
    </source>
</evidence>
<feature type="transmembrane region" description="Helical" evidence="7">
    <location>
        <begin position="163"/>
        <end position="188"/>
    </location>
</feature>
<feature type="transmembrane region" description="Helical" evidence="7">
    <location>
        <begin position="266"/>
        <end position="287"/>
    </location>
</feature>
<proteinExistence type="predicted"/>
<evidence type="ECO:0000313" key="9">
    <source>
        <dbReference type="EMBL" id="KAL2834781.1"/>
    </source>
</evidence>
<feature type="compositionally biased region" description="Basic and acidic residues" evidence="6">
    <location>
        <begin position="7"/>
        <end position="16"/>
    </location>
</feature>
<feature type="transmembrane region" description="Helical" evidence="7">
    <location>
        <begin position="195"/>
        <end position="214"/>
    </location>
</feature>
<feature type="transmembrane region" description="Helical" evidence="7">
    <location>
        <begin position="537"/>
        <end position="555"/>
    </location>
</feature>
<dbReference type="InterPro" id="IPR020846">
    <property type="entry name" value="MFS_dom"/>
</dbReference>
<feature type="transmembrane region" description="Helical" evidence="7">
    <location>
        <begin position="377"/>
        <end position="394"/>
    </location>
</feature>
<dbReference type="CDD" id="cd17502">
    <property type="entry name" value="MFS_Azr1_MDR_like"/>
    <property type="match status" value="1"/>
</dbReference>
<evidence type="ECO:0000256" key="3">
    <source>
        <dbReference type="ARBA" id="ARBA00022692"/>
    </source>
</evidence>
<protein>
    <submittedName>
        <fullName evidence="9">MFS general substrate transporter</fullName>
    </submittedName>
</protein>